<reference evidence="3" key="1">
    <citation type="submission" date="2017-09" db="EMBL/GenBank/DDBJ databases">
        <title>Depth-based differentiation of microbial function through sediment-hosted aquifers and enrichment of novel symbionts in the deep terrestrial subsurface.</title>
        <authorList>
            <person name="Probst A.J."/>
            <person name="Ladd B."/>
            <person name="Jarett J.K."/>
            <person name="Geller-Mcgrath D.E."/>
            <person name="Sieber C.M.K."/>
            <person name="Emerson J.B."/>
            <person name="Anantharaman K."/>
            <person name="Thomas B.C."/>
            <person name="Malmstrom R."/>
            <person name="Stieglmeier M."/>
            <person name="Klingl A."/>
            <person name="Woyke T."/>
            <person name="Ryan C.M."/>
            <person name="Banfield J.F."/>
        </authorList>
    </citation>
    <scope>NUCLEOTIDE SEQUENCE [LARGE SCALE GENOMIC DNA]</scope>
</reference>
<dbReference type="GO" id="GO:0016758">
    <property type="term" value="F:hexosyltransferase activity"/>
    <property type="evidence" value="ECO:0007669"/>
    <property type="project" value="TreeGrafter"/>
</dbReference>
<evidence type="ECO:0000259" key="1">
    <source>
        <dbReference type="Pfam" id="PF13439"/>
    </source>
</evidence>
<accession>A0A2M7AQU0</accession>
<evidence type="ECO:0000313" key="3">
    <source>
        <dbReference type="Proteomes" id="UP000230972"/>
    </source>
</evidence>
<feature type="domain" description="Glycosyltransferase subfamily 4-like N-terminal" evidence="1">
    <location>
        <begin position="16"/>
        <end position="208"/>
    </location>
</feature>
<protein>
    <recommendedName>
        <fullName evidence="1">Glycosyltransferase subfamily 4-like N-terminal domain-containing protein</fullName>
    </recommendedName>
</protein>
<dbReference type="SUPFAM" id="SSF53756">
    <property type="entry name" value="UDP-Glycosyltransferase/glycogen phosphorylase"/>
    <property type="match status" value="1"/>
</dbReference>
<sequence>MKILMLTPYLPYPLMSGGQTRSFNLIKNLSRKHEITLFSLIKDEKEKENILKLLEYCKKVAVFKRSKSPWTLRNILLTGFGPYPFLVIRNLSSEEKEAIKKELSEEKYDLIHAETFYVMPHIPKTFVPVLLVEQTIEYLVYNHFVEEQAPKLLRPILRLDVLKLKYWETHFWKRAKKVVVMSGSDKKEMERLSPGLSIDIVPNGIDINYFSKKVKKEGSVKKILYVGNFTWLQNTEAVKILVGSVWPKIKKSVSKVMLWIVGTHMSDEIRKLASGDIEVTEGLEDIRDAYKNASVLVAPIKGPGGTRLKILEAMASSLPVVTTSVGAEGLGVSDNNEALIRDGLDNLADAAIKVLKDVSLANRLGKSGRDFVEENYTWDKSADKLDKIYKEVYGG</sequence>
<dbReference type="Proteomes" id="UP000230972">
    <property type="component" value="Unassembled WGS sequence"/>
</dbReference>
<dbReference type="AlphaFoldDB" id="A0A2M7AQU0"/>
<comment type="caution">
    <text evidence="2">The sequence shown here is derived from an EMBL/GenBank/DDBJ whole genome shotgun (WGS) entry which is preliminary data.</text>
</comment>
<dbReference type="PANTHER" id="PTHR45947">
    <property type="entry name" value="SULFOQUINOVOSYL TRANSFERASE SQD2"/>
    <property type="match status" value="1"/>
</dbReference>
<gene>
    <name evidence="2" type="ORF">COS80_00245</name>
</gene>
<evidence type="ECO:0000313" key="2">
    <source>
        <dbReference type="EMBL" id="PIU71996.1"/>
    </source>
</evidence>
<dbReference type="InterPro" id="IPR028098">
    <property type="entry name" value="Glyco_trans_4-like_N"/>
</dbReference>
<dbReference type="CDD" id="cd03801">
    <property type="entry name" value="GT4_PimA-like"/>
    <property type="match status" value="1"/>
</dbReference>
<dbReference type="Pfam" id="PF13439">
    <property type="entry name" value="Glyco_transf_4"/>
    <property type="match status" value="1"/>
</dbReference>
<dbReference type="Gene3D" id="3.40.50.2000">
    <property type="entry name" value="Glycogen Phosphorylase B"/>
    <property type="match status" value="2"/>
</dbReference>
<organism evidence="2 3">
    <name type="scientific">Candidatus Woesebacteria bacterium CG06_land_8_20_14_3_00_39_27</name>
    <dbReference type="NCBI Taxonomy" id="1975057"/>
    <lineage>
        <taxon>Bacteria</taxon>
        <taxon>Candidatus Woeseibacteriota</taxon>
    </lineage>
</organism>
<name>A0A2M7AQU0_9BACT</name>
<dbReference type="PANTHER" id="PTHR45947:SF3">
    <property type="entry name" value="SULFOQUINOVOSYL TRANSFERASE SQD2"/>
    <property type="match status" value="1"/>
</dbReference>
<dbReference type="Pfam" id="PF13692">
    <property type="entry name" value="Glyco_trans_1_4"/>
    <property type="match status" value="1"/>
</dbReference>
<dbReference type="EMBL" id="PEWC01000007">
    <property type="protein sequence ID" value="PIU71996.1"/>
    <property type="molecule type" value="Genomic_DNA"/>
</dbReference>
<dbReference type="InterPro" id="IPR050194">
    <property type="entry name" value="Glycosyltransferase_grp1"/>
</dbReference>
<proteinExistence type="predicted"/>